<evidence type="ECO:0000256" key="2">
    <source>
        <dbReference type="SAM" id="Phobius"/>
    </source>
</evidence>
<evidence type="ECO:0000313" key="3">
    <source>
        <dbReference type="EMBL" id="RCS29709.1"/>
    </source>
</evidence>
<reference evidence="3 4" key="1">
    <citation type="submission" date="2018-05" db="EMBL/GenBank/DDBJ databases">
        <title>Draft genome sequence of Rhodanobacter denitrificans Yn1 isolated from gold copper mine.</title>
        <authorList>
            <person name="Yang N."/>
            <person name="Mazhar H.S."/>
            <person name="Rensing C."/>
        </authorList>
    </citation>
    <scope>NUCLEOTIDE SEQUENCE [LARGE SCALE GENOMIC DNA]</scope>
    <source>
        <strain evidence="3 4">Yn1</strain>
    </source>
</reference>
<dbReference type="InterPro" id="IPR054636">
    <property type="entry name" value="CydP"/>
</dbReference>
<dbReference type="EMBL" id="QFWQ01000006">
    <property type="protein sequence ID" value="RCS29709.1"/>
    <property type="molecule type" value="Genomic_DNA"/>
</dbReference>
<accession>A0A368KCP6</accession>
<feature type="region of interest" description="Disordered" evidence="1">
    <location>
        <begin position="56"/>
        <end position="76"/>
    </location>
</feature>
<organism evidence="3 4">
    <name type="scientific">Rhodanobacter denitrificans</name>
    <dbReference type="NCBI Taxonomy" id="666685"/>
    <lineage>
        <taxon>Bacteria</taxon>
        <taxon>Pseudomonadati</taxon>
        <taxon>Pseudomonadota</taxon>
        <taxon>Gammaproteobacteria</taxon>
        <taxon>Lysobacterales</taxon>
        <taxon>Rhodanobacteraceae</taxon>
        <taxon>Rhodanobacter</taxon>
    </lineage>
</organism>
<keyword evidence="2" id="KW-0472">Membrane</keyword>
<sequence>MSSPAVSSVPPEGLRTPPRPLRRLTLELFGIVALKIAALALIWWVVFAPQPKPDASPGAIAQRLAPTVHAPPEAQP</sequence>
<dbReference type="AlphaFoldDB" id="A0A368KCP6"/>
<evidence type="ECO:0000256" key="1">
    <source>
        <dbReference type="SAM" id="MobiDB-lite"/>
    </source>
</evidence>
<dbReference type="NCBIfam" id="NF045611">
    <property type="entry name" value="small_CydP"/>
    <property type="match status" value="1"/>
</dbReference>
<gene>
    <name evidence="3" type="ORF">DEO45_11220</name>
</gene>
<feature type="transmembrane region" description="Helical" evidence="2">
    <location>
        <begin position="24"/>
        <end position="46"/>
    </location>
</feature>
<proteinExistence type="predicted"/>
<keyword evidence="2" id="KW-0812">Transmembrane</keyword>
<comment type="caution">
    <text evidence="3">The sequence shown here is derived from an EMBL/GenBank/DDBJ whole genome shotgun (WGS) entry which is preliminary data.</text>
</comment>
<evidence type="ECO:0000313" key="4">
    <source>
        <dbReference type="Proteomes" id="UP000252387"/>
    </source>
</evidence>
<keyword evidence="2" id="KW-1133">Transmembrane helix</keyword>
<protein>
    <submittedName>
        <fullName evidence="3">Uncharacterized protein</fullName>
    </submittedName>
</protein>
<dbReference type="RefSeq" id="WP_114343553.1">
    <property type="nucleotide sequence ID" value="NZ_QFWQ01000006.1"/>
</dbReference>
<keyword evidence="4" id="KW-1185">Reference proteome</keyword>
<name>A0A368KCP6_9GAMM</name>
<dbReference type="OrthoDB" id="5959560at2"/>
<dbReference type="Proteomes" id="UP000252387">
    <property type="component" value="Unassembled WGS sequence"/>
</dbReference>